<dbReference type="Proteomes" id="UP001179361">
    <property type="component" value="Unassembled WGS sequence"/>
</dbReference>
<dbReference type="RefSeq" id="WP_231056923.1">
    <property type="nucleotide sequence ID" value="NZ_JAJNOC010000001.1"/>
</dbReference>
<gene>
    <name evidence="2" type="ORF">LQ564_04770</name>
</gene>
<protein>
    <recommendedName>
        <fullName evidence="4">Dinitrogenase iron-molybdenum cofactor biosynthesis domain-containing protein</fullName>
    </recommendedName>
</protein>
<name>A0ABS8Q1K3_9BURK</name>
<proteinExistence type="predicted"/>
<evidence type="ECO:0000313" key="3">
    <source>
        <dbReference type="Proteomes" id="UP001179361"/>
    </source>
</evidence>
<sequence length="81" mass="8753">METLLAERRASPSPASGHPRPLDTERIVRQAVLLQGTIGTPGAVEFLKSNGVKSMVMGRVLSGGAIRREDAQTRDNPQAWD</sequence>
<evidence type="ECO:0000256" key="1">
    <source>
        <dbReference type="SAM" id="MobiDB-lite"/>
    </source>
</evidence>
<evidence type="ECO:0008006" key="4">
    <source>
        <dbReference type="Google" id="ProtNLM"/>
    </source>
</evidence>
<comment type="caution">
    <text evidence="2">The sequence shown here is derived from an EMBL/GenBank/DDBJ whole genome shotgun (WGS) entry which is preliminary data.</text>
</comment>
<accession>A0ABS8Q1K3</accession>
<evidence type="ECO:0000313" key="2">
    <source>
        <dbReference type="EMBL" id="MCD2515621.1"/>
    </source>
</evidence>
<keyword evidence="3" id="KW-1185">Reference proteome</keyword>
<dbReference type="EMBL" id="JAJNOC010000001">
    <property type="protein sequence ID" value="MCD2515621.1"/>
    <property type="molecule type" value="Genomic_DNA"/>
</dbReference>
<reference evidence="2" key="1">
    <citation type="submission" date="2021-11" db="EMBL/GenBank/DDBJ databases">
        <title>The complete genome of Massilia sp sp. G4R7.</title>
        <authorList>
            <person name="Liu L."/>
            <person name="Yue J."/>
            <person name="Yuan J."/>
            <person name="Yang F."/>
            <person name="Li L."/>
        </authorList>
    </citation>
    <scope>NUCLEOTIDE SEQUENCE</scope>
    <source>
        <strain evidence="2">G4R7</strain>
    </source>
</reference>
<organism evidence="2 3">
    <name type="scientific">Massilia phyllostachyos</name>
    <dbReference type="NCBI Taxonomy" id="2898585"/>
    <lineage>
        <taxon>Bacteria</taxon>
        <taxon>Pseudomonadati</taxon>
        <taxon>Pseudomonadota</taxon>
        <taxon>Betaproteobacteria</taxon>
        <taxon>Burkholderiales</taxon>
        <taxon>Oxalobacteraceae</taxon>
        <taxon>Telluria group</taxon>
        <taxon>Massilia</taxon>
    </lineage>
</organism>
<feature type="compositionally biased region" description="Basic and acidic residues" evidence="1">
    <location>
        <begin position="1"/>
        <end position="10"/>
    </location>
</feature>
<feature type="region of interest" description="Disordered" evidence="1">
    <location>
        <begin position="1"/>
        <end position="23"/>
    </location>
</feature>